<dbReference type="AlphaFoldDB" id="A0A7W5ZMU5"/>
<dbReference type="Pfam" id="PF13646">
    <property type="entry name" value="HEAT_2"/>
    <property type="match status" value="1"/>
</dbReference>
<keyword evidence="1" id="KW-1133">Transmembrane helix</keyword>
<evidence type="ECO:0000256" key="1">
    <source>
        <dbReference type="SAM" id="Phobius"/>
    </source>
</evidence>
<name>A0A7W5ZMU5_9BACT</name>
<dbReference type="EMBL" id="JACIBY010000010">
    <property type="protein sequence ID" value="MBB3840258.1"/>
    <property type="molecule type" value="Genomic_DNA"/>
</dbReference>
<evidence type="ECO:0000313" key="2">
    <source>
        <dbReference type="EMBL" id="MBB3840258.1"/>
    </source>
</evidence>
<dbReference type="InterPro" id="IPR011989">
    <property type="entry name" value="ARM-like"/>
</dbReference>
<protein>
    <recommendedName>
        <fullName evidence="4">HEAT repeat domain-containing protein</fullName>
    </recommendedName>
</protein>
<gene>
    <name evidence="2" type="ORF">FHS57_004278</name>
</gene>
<dbReference type="RefSeq" id="WP_183977123.1">
    <property type="nucleotide sequence ID" value="NZ_JACIBY010000010.1"/>
</dbReference>
<evidence type="ECO:0008006" key="4">
    <source>
        <dbReference type="Google" id="ProtNLM"/>
    </source>
</evidence>
<dbReference type="InterPro" id="IPR016024">
    <property type="entry name" value="ARM-type_fold"/>
</dbReference>
<accession>A0A7W5ZMU5</accession>
<keyword evidence="1" id="KW-0472">Membrane</keyword>
<sequence>MNLDIEQLIEKYYEGETTLEEEQELRAFFLSENVPAHLENEAKQFRYFGQTRKEQPSAGVSYRTVTQLSKRSKVRSLNSWGLRIAASLTLLVVGFGAGIWYTQHEGGLSEENSHVAEMKKTLQAPEQTSASERILAVNQSYELAQGDEEITQILLNTMNFDENVNVRLAACQALQRFENEQIVRDGLIQSLKIQTDPSVQLALIEALVLMKEKRAASEMLRLAQNQKVLEIVRLKAEEGVFHLKQEKQTNNT</sequence>
<reference evidence="2 3" key="1">
    <citation type="submission" date="2020-08" db="EMBL/GenBank/DDBJ databases">
        <title>Genomic Encyclopedia of Type Strains, Phase IV (KMG-IV): sequencing the most valuable type-strain genomes for metagenomic binning, comparative biology and taxonomic classification.</title>
        <authorList>
            <person name="Goeker M."/>
        </authorList>
    </citation>
    <scope>NUCLEOTIDE SEQUENCE [LARGE SCALE GENOMIC DNA]</scope>
    <source>
        <strain evidence="2 3">DSM 17976</strain>
    </source>
</reference>
<evidence type="ECO:0000313" key="3">
    <source>
        <dbReference type="Proteomes" id="UP000541352"/>
    </source>
</evidence>
<dbReference type="Proteomes" id="UP000541352">
    <property type="component" value="Unassembled WGS sequence"/>
</dbReference>
<proteinExistence type="predicted"/>
<keyword evidence="3" id="KW-1185">Reference proteome</keyword>
<organism evidence="2 3">
    <name type="scientific">Runella defluvii</name>
    <dbReference type="NCBI Taxonomy" id="370973"/>
    <lineage>
        <taxon>Bacteria</taxon>
        <taxon>Pseudomonadati</taxon>
        <taxon>Bacteroidota</taxon>
        <taxon>Cytophagia</taxon>
        <taxon>Cytophagales</taxon>
        <taxon>Spirosomataceae</taxon>
        <taxon>Runella</taxon>
    </lineage>
</organism>
<feature type="transmembrane region" description="Helical" evidence="1">
    <location>
        <begin position="80"/>
        <end position="101"/>
    </location>
</feature>
<keyword evidence="1" id="KW-0812">Transmembrane</keyword>
<comment type="caution">
    <text evidence="2">The sequence shown here is derived from an EMBL/GenBank/DDBJ whole genome shotgun (WGS) entry which is preliminary data.</text>
</comment>
<dbReference type="SUPFAM" id="SSF48371">
    <property type="entry name" value="ARM repeat"/>
    <property type="match status" value="1"/>
</dbReference>
<dbReference type="Gene3D" id="1.25.10.10">
    <property type="entry name" value="Leucine-rich Repeat Variant"/>
    <property type="match status" value="1"/>
</dbReference>